<dbReference type="OrthoDB" id="2065409at2"/>
<feature type="domain" description="Integrase catalytic" evidence="2">
    <location>
        <begin position="128"/>
        <end position="318"/>
    </location>
</feature>
<dbReference type="KEGG" id="aex:Astex_2659"/>
<organism evidence="3 4">
    <name type="scientific">Asticcacaulis excentricus (strain ATCC 15261 / DSM 4724 / KCTC 12464 / NCIMB 9791 / VKM B-1370 / CB 48)</name>
    <dbReference type="NCBI Taxonomy" id="573065"/>
    <lineage>
        <taxon>Bacteria</taxon>
        <taxon>Pseudomonadati</taxon>
        <taxon>Pseudomonadota</taxon>
        <taxon>Alphaproteobacteria</taxon>
        <taxon>Caulobacterales</taxon>
        <taxon>Caulobacteraceae</taxon>
        <taxon>Asticcacaulis</taxon>
    </lineage>
</organism>
<name>E8RS32_ASTEC</name>
<dbReference type="STRING" id="573065.Astex_2659"/>
<dbReference type="PANTHER" id="PTHR35004">
    <property type="entry name" value="TRANSPOSASE RV3428C-RELATED"/>
    <property type="match status" value="1"/>
</dbReference>
<dbReference type="InterPro" id="IPR054353">
    <property type="entry name" value="IstA-like_C"/>
</dbReference>
<protein>
    <submittedName>
        <fullName evidence="3">Integrase catalytic region</fullName>
    </submittedName>
</protein>
<gene>
    <name evidence="3" type="ordered locus">Astex_2659</name>
</gene>
<dbReference type="Proteomes" id="UP000001492">
    <property type="component" value="Chromosome 2"/>
</dbReference>
<feature type="domain" description="HTH IS408-type" evidence="1">
    <location>
        <begin position="11"/>
        <end position="93"/>
    </location>
</feature>
<evidence type="ECO:0000313" key="4">
    <source>
        <dbReference type="Proteomes" id="UP000001492"/>
    </source>
</evidence>
<evidence type="ECO:0000259" key="1">
    <source>
        <dbReference type="PROSITE" id="PS50532"/>
    </source>
</evidence>
<dbReference type="InterPro" id="IPR012337">
    <property type="entry name" value="RNaseH-like_sf"/>
</dbReference>
<dbReference type="NCBIfam" id="NF033546">
    <property type="entry name" value="transpos_IS21"/>
    <property type="match status" value="1"/>
</dbReference>
<dbReference type="SUPFAM" id="SSF53098">
    <property type="entry name" value="Ribonuclease H-like"/>
    <property type="match status" value="1"/>
</dbReference>
<dbReference type="PROSITE" id="PS50532">
    <property type="entry name" value="HTH_IS408"/>
    <property type="match status" value="1"/>
</dbReference>
<dbReference type="eggNOG" id="COG2963">
    <property type="taxonomic scope" value="Bacteria"/>
</dbReference>
<proteinExistence type="predicted"/>
<sequence length="520" mass="59268">MPTKRLAMRRVREILRLTFDAGLGGREVARRIGIAPSTLREMLKRYAKSGMPWPLPMDLSDPGLERRLYGEGGRKQGHRRLPEPDWATLNRELKKKHVTLQILWDEYIAANPDGYGYSRFCDLYRHWESRLPVTMRQTHRGGDKLFVDYAGDKVPVIIDRRTGKTQDAHLFVAVIGGSSLSFALATWTEKLPDWIEGHVQALAFLGGVPALIVPDNPKVAVIKACFYDPQINRTYADLAAHYGAAILPARPRRPRDKAKVEALVRIVERWLLGKLRNQRFYSLADVNAAIGDMLTGLNEKRILRHQNRTRRQLFDEIDAPRLKPLPAEAYVLAEWKVRKVGLDYHVDFDGHFYSVPYRHARADVELRATARTIEIFLKGERIAAHMRGSANGKHTTLPEHMPSSHRRYAGWTIERIQKEAAGIGPGTEVFCTRVLESRTHPEQGFRTCLGVIRMAKRYGADRLENACLRALEIGAMNYGSVKSILDNHLDGQPAPRRRRSDDDQTLDLLHTNIRGSTYYH</sequence>
<accession>E8RS32</accession>
<evidence type="ECO:0000259" key="2">
    <source>
        <dbReference type="PROSITE" id="PS50994"/>
    </source>
</evidence>
<evidence type="ECO:0000313" key="3">
    <source>
        <dbReference type="EMBL" id="ADU14303.1"/>
    </source>
</evidence>
<dbReference type="HOGENOM" id="CLU_020626_11_0_5"/>
<dbReference type="eggNOG" id="COG4584">
    <property type="taxonomic scope" value="Bacteria"/>
</dbReference>
<keyword evidence="4" id="KW-1185">Reference proteome</keyword>
<dbReference type="PROSITE" id="PS50994">
    <property type="entry name" value="INTEGRASE"/>
    <property type="match status" value="1"/>
</dbReference>
<dbReference type="InterPro" id="IPR017895">
    <property type="entry name" value="HTH_IS408/IS1162_type"/>
</dbReference>
<dbReference type="PANTHER" id="PTHR35004:SF8">
    <property type="entry name" value="TRANSPOSASE RV3428C-RELATED"/>
    <property type="match status" value="1"/>
</dbReference>
<dbReference type="GO" id="GO:0015074">
    <property type="term" value="P:DNA integration"/>
    <property type="evidence" value="ECO:0007669"/>
    <property type="project" value="InterPro"/>
</dbReference>
<dbReference type="InterPro" id="IPR001584">
    <property type="entry name" value="Integrase_cat-core"/>
</dbReference>
<reference evidence="4" key="1">
    <citation type="submission" date="2010-12" db="EMBL/GenBank/DDBJ databases">
        <title>Complete sequence of chromosome 2 of Asticcacaulis excentricus CB 48.</title>
        <authorList>
            <consortium name="US DOE Joint Genome Institute"/>
            <person name="Lucas S."/>
            <person name="Copeland A."/>
            <person name="Lapidus A."/>
            <person name="Cheng J.-F."/>
            <person name="Bruce D."/>
            <person name="Goodwin L."/>
            <person name="Pitluck S."/>
            <person name="Teshima H."/>
            <person name="Davenport K."/>
            <person name="Detter J.C."/>
            <person name="Han C."/>
            <person name="Tapia R."/>
            <person name="Land M."/>
            <person name="Hauser L."/>
            <person name="Jeffries C."/>
            <person name="Kyrpides N."/>
            <person name="Ivanova N."/>
            <person name="Ovchinnikova G."/>
            <person name="Brun Y.V."/>
            <person name="Woyke T."/>
        </authorList>
    </citation>
    <scope>NUCLEOTIDE SEQUENCE [LARGE SCALE GENOMIC DNA]</scope>
    <source>
        <strain evidence="4">ATCC 15261 / DSM 4724 / KCTC 12464 / NCIMB 9791 / VKM B-1370 / CB 48</strain>
    </source>
</reference>
<dbReference type="Pfam" id="PF22483">
    <property type="entry name" value="Mu-transpos_C_2"/>
    <property type="match status" value="1"/>
</dbReference>
<dbReference type="EMBL" id="CP002396">
    <property type="protein sequence ID" value="ADU14303.1"/>
    <property type="molecule type" value="Genomic_DNA"/>
</dbReference>
<dbReference type="AlphaFoldDB" id="E8RS32"/>